<accession>A0A7Y8BNH2</accession>
<protein>
    <submittedName>
        <fullName evidence="2">Histidine phosphatase family protein</fullName>
    </submittedName>
</protein>
<comment type="caution">
    <text evidence="2">The sequence shown here is derived from an EMBL/GenBank/DDBJ whole genome shotgun (WGS) entry which is preliminary data.</text>
</comment>
<feature type="binding site" evidence="1">
    <location>
        <position position="61"/>
    </location>
    <ligand>
        <name>substrate</name>
    </ligand>
</feature>
<dbReference type="GO" id="GO:0070297">
    <property type="term" value="P:regulation of phosphorelay signal transduction system"/>
    <property type="evidence" value="ECO:0007669"/>
    <property type="project" value="TreeGrafter"/>
</dbReference>
<evidence type="ECO:0000313" key="2">
    <source>
        <dbReference type="EMBL" id="NWB50426.1"/>
    </source>
</evidence>
<dbReference type="Pfam" id="PF00300">
    <property type="entry name" value="His_Phos_1"/>
    <property type="match status" value="1"/>
</dbReference>
<dbReference type="PANTHER" id="PTHR48100">
    <property type="entry name" value="BROAD-SPECIFICITY PHOSPHATASE YOR283W-RELATED"/>
    <property type="match status" value="1"/>
</dbReference>
<dbReference type="Gene3D" id="3.40.50.1240">
    <property type="entry name" value="Phosphoglycerate mutase-like"/>
    <property type="match status" value="1"/>
</dbReference>
<dbReference type="AlphaFoldDB" id="A0A7Y8BNH2"/>
<dbReference type="SUPFAM" id="SSF53254">
    <property type="entry name" value="Phosphoglycerate mutase-like"/>
    <property type="match status" value="1"/>
</dbReference>
<dbReference type="InterPro" id="IPR029033">
    <property type="entry name" value="His_PPase_superfam"/>
</dbReference>
<dbReference type="InterPro" id="IPR050275">
    <property type="entry name" value="PGM_Phosphatase"/>
</dbReference>
<name>A0A7Y8BNH2_9PSED</name>
<dbReference type="InterPro" id="IPR013078">
    <property type="entry name" value="His_Pase_superF_clade-1"/>
</dbReference>
<dbReference type="SMART" id="SM00855">
    <property type="entry name" value="PGAM"/>
    <property type="match status" value="1"/>
</dbReference>
<evidence type="ECO:0000313" key="3">
    <source>
        <dbReference type="Proteomes" id="UP000582981"/>
    </source>
</evidence>
<gene>
    <name evidence="2" type="ORF">HX829_28545</name>
</gene>
<reference evidence="2 3" key="1">
    <citation type="submission" date="2020-04" db="EMBL/GenBank/DDBJ databases">
        <title>Molecular characterization of pseudomonads from Agaricus bisporus reveal novel blotch 2 pathogens in Western Europe.</title>
        <authorList>
            <person name="Taparia T."/>
            <person name="Krijger M."/>
            <person name="Haynes E."/>
            <person name="Elpinstone J.G."/>
            <person name="Noble R."/>
            <person name="Van Der Wolf J."/>
        </authorList>
    </citation>
    <scope>NUCLEOTIDE SEQUENCE [LARGE SCALE GENOMIC DNA]</scope>
    <source>
        <strain evidence="2 3">F1001</strain>
    </source>
</reference>
<feature type="binding site" evidence="1">
    <location>
        <begin position="24"/>
        <end position="25"/>
    </location>
    <ligand>
        <name>substrate</name>
    </ligand>
</feature>
<dbReference type="PANTHER" id="PTHR48100:SF15">
    <property type="entry name" value="SEDOHEPTULOSE 1,7-BISPHOSPHATASE"/>
    <property type="match status" value="1"/>
</dbReference>
<dbReference type="EMBL" id="JACAPU010000043">
    <property type="protein sequence ID" value="NWB50426.1"/>
    <property type="molecule type" value="Genomic_DNA"/>
</dbReference>
<sequence>MKDPVHIYLMRHGETEWALSRQHTGRTDIPLTAHGEEEAKTLAPQLRDIPFSHVLTSPLKRAQQTCALAGQGASAVIVPDLVEWDYGDYEGQRSVDILKQRPGWNLFRDGCPHGESPVQIADRADRLIARLKELDGNIALFSHGQFSSVLAMRWVGLPVVAAQHFPLDTASLSILTYDAHHPEVAIIARWNALSGH</sequence>
<proteinExistence type="predicted"/>
<dbReference type="RefSeq" id="WP_177145557.1">
    <property type="nucleotide sequence ID" value="NZ_JACAPU010000043.1"/>
</dbReference>
<dbReference type="Proteomes" id="UP000582981">
    <property type="component" value="Unassembled WGS sequence"/>
</dbReference>
<evidence type="ECO:0000256" key="1">
    <source>
        <dbReference type="PIRSR" id="PIRSR613078-2"/>
    </source>
</evidence>
<dbReference type="GO" id="GO:0101006">
    <property type="term" value="F:protein histidine phosphatase activity"/>
    <property type="evidence" value="ECO:0007669"/>
    <property type="project" value="TreeGrafter"/>
</dbReference>
<dbReference type="CDD" id="cd07067">
    <property type="entry name" value="HP_PGM_like"/>
    <property type="match status" value="1"/>
</dbReference>
<organism evidence="2 3">
    <name type="scientific">Pseudomonas gingeri</name>
    <dbReference type="NCBI Taxonomy" id="117681"/>
    <lineage>
        <taxon>Bacteria</taxon>
        <taxon>Pseudomonadati</taxon>
        <taxon>Pseudomonadota</taxon>
        <taxon>Gammaproteobacteria</taxon>
        <taxon>Pseudomonadales</taxon>
        <taxon>Pseudomonadaceae</taxon>
        <taxon>Pseudomonas</taxon>
    </lineage>
</organism>